<dbReference type="HOGENOM" id="CLU_075662_2_0_10"/>
<sequence length="195" mass="22225">MKQGIIIFQKNAVLGKVKTRLAASLGDEMALSIYKKLLKRTHQHLESLPIDRIVYYSDYLENEPKDSNQKYFVQPAGNLGQRMNKAFQEQFNQGYDQLLIIGTDCPDITSELVEKAFSALKKNNFVIGPAEDGGYYLLGMNKFSPELFVDIPWSSAAVCEMTKKAILKLNKTYETLPVLSDVDNEEDWEKVKDKF</sequence>
<dbReference type="SUPFAM" id="SSF53448">
    <property type="entry name" value="Nucleotide-diphospho-sugar transferases"/>
    <property type="match status" value="1"/>
</dbReference>
<proteinExistence type="predicted"/>
<dbReference type="RefSeq" id="WP_008200741.1">
    <property type="nucleotide sequence ID" value="NZ_CM001023.1"/>
</dbReference>
<dbReference type="OrthoDB" id="9798250at2"/>
<dbReference type="Gene3D" id="3.90.550.10">
    <property type="entry name" value="Spore Coat Polysaccharide Biosynthesis Protein SpsA, Chain A"/>
    <property type="match status" value="1"/>
</dbReference>
<gene>
    <name evidence="1" type="ORF">ALPR1_11720</name>
</gene>
<dbReference type="PANTHER" id="PTHR36529">
    <property type="entry name" value="SLL1095 PROTEIN"/>
    <property type="match status" value="1"/>
</dbReference>
<dbReference type="PANTHER" id="PTHR36529:SF1">
    <property type="entry name" value="GLYCOSYLTRANSFERASE"/>
    <property type="match status" value="1"/>
</dbReference>
<dbReference type="InterPro" id="IPR029044">
    <property type="entry name" value="Nucleotide-diphossugar_trans"/>
</dbReference>
<dbReference type="STRING" id="388413.ALPR1_11720"/>
<dbReference type="eggNOG" id="COG3222">
    <property type="taxonomic scope" value="Bacteria"/>
</dbReference>
<dbReference type="Pfam" id="PF09837">
    <property type="entry name" value="DUF2064"/>
    <property type="match status" value="1"/>
</dbReference>
<dbReference type="Proteomes" id="UP000003919">
    <property type="component" value="Chromosome"/>
</dbReference>
<dbReference type="EMBL" id="CM001023">
    <property type="protein sequence ID" value="EAZ82883.1"/>
    <property type="molecule type" value="Genomic_DNA"/>
</dbReference>
<evidence type="ECO:0000313" key="2">
    <source>
        <dbReference type="Proteomes" id="UP000003919"/>
    </source>
</evidence>
<name>A3HSR5_9BACT</name>
<reference evidence="1 2" key="1">
    <citation type="journal article" date="2011" name="J. Bacteriol.">
        <title>Complete genome sequence of Algoriphagus sp. PR1, bacterial prey of a colony-forming choanoflagellate.</title>
        <authorList>
            <person name="Alegado R.A."/>
            <person name="Ferriera S."/>
            <person name="Nusbaum C."/>
            <person name="Young S.K."/>
            <person name="Zeng Q."/>
            <person name="Imamovic A."/>
            <person name="Fairclough S.R."/>
            <person name="King N."/>
        </authorList>
    </citation>
    <scope>NUCLEOTIDE SEQUENCE [LARGE SCALE GENOMIC DNA]</scope>
    <source>
        <strain evidence="1 2">PR1</strain>
    </source>
</reference>
<comment type="caution">
    <text evidence="1">The sequence shown here is derived from an EMBL/GenBank/DDBJ whole genome shotgun (WGS) entry which is preliminary data.</text>
</comment>
<dbReference type="NCBIfam" id="TIGR04282">
    <property type="entry name" value="glyco_like_cofC"/>
    <property type="match status" value="1"/>
</dbReference>
<organism evidence="1 2">
    <name type="scientific">Algoriphagus machipongonensis</name>
    <dbReference type="NCBI Taxonomy" id="388413"/>
    <lineage>
        <taxon>Bacteria</taxon>
        <taxon>Pseudomonadati</taxon>
        <taxon>Bacteroidota</taxon>
        <taxon>Cytophagia</taxon>
        <taxon>Cytophagales</taxon>
        <taxon>Cyclobacteriaceae</taxon>
        <taxon>Algoriphagus</taxon>
    </lineage>
</organism>
<evidence type="ECO:0000313" key="1">
    <source>
        <dbReference type="EMBL" id="EAZ82883.1"/>
    </source>
</evidence>
<keyword evidence="2" id="KW-1185">Reference proteome</keyword>
<dbReference type="AlphaFoldDB" id="A3HSR5"/>
<accession>A3HSR5</accession>
<dbReference type="EMBL" id="AAXU02000001">
    <property type="protein sequence ID" value="EAZ82883.1"/>
    <property type="molecule type" value="Genomic_DNA"/>
</dbReference>
<dbReference type="InterPro" id="IPR018641">
    <property type="entry name" value="Trfase_1_rSAM/seldom-assoc"/>
</dbReference>
<protein>
    <submittedName>
        <fullName evidence="1">L-aspartate oxidase</fullName>
    </submittedName>
</protein>